<evidence type="ECO:0000313" key="2">
    <source>
        <dbReference type="Proteomes" id="UP000317835"/>
    </source>
</evidence>
<evidence type="ECO:0008006" key="3">
    <source>
        <dbReference type="Google" id="ProtNLM"/>
    </source>
</evidence>
<dbReference type="RefSeq" id="WP_197446759.1">
    <property type="nucleotide sequence ID" value="NZ_CP036426.1"/>
</dbReference>
<dbReference type="EMBL" id="CP036426">
    <property type="protein sequence ID" value="QDV33455.1"/>
    <property type="molecule type" value="Genomic_DNA"/>
</dbReference>
<dbReference type="KEGG" id="tpla:ElP_13270"/>
<dbReference type="Proteomes" id="UP000317835">
    <property type="component" value="Chromosome"/>
</dbReference>
<keyword evidence="2" id="KW-1185">Reference proteome</keyword>
<reference evidence="1 2" key="1">
    <citation type="submission" date="2019-02" db="EMBL/GenBank/DDBJ databases">
        <title>Deep-cultivation of Planctomycetes and their phenomic and genomic characterization uncovers novel biology.</title>
        <authorList>
            <person name="Wiegand S."/>
            <person name="Jogler M."/>
            <person name="Boedeker C."/>
            <person name="Pinto D."/>
            <person name="Vollmers J."/>
            <person name="Rivas-Marin E."/>
            <person name="Kohn T."/>
            <person name="Peeters S.H."/>
            <person name="Heuer A."/>
            <person name="Rast P."/>
            <person name="Oberbeckmann S."/>
            <person name="Bunk B."/>
            <person name="Jeske O."/>
            <person name="Meyerdierks A."/>
            <person name="Storesund J.E."/>
            <person name="Kallscheuer N."/>
            <person name="Luecker S."/>
            <person name="Lage O.M."/>
            <person name="Pohl T."/>
            <person name="Merkel B.J."/>
            <person name="Hornburger P."/>
            <person name="Mueller R.-W."/>
            <person name="Bruemmer F."/>
            <person name="Labrenz M."/>
            <person name="Spormann A.M."/>
            <person name="Op den Camp H."/>
            <person name="Overmann J."/>
            <person name="Amann R."/>
            <person name="Jetten M.S.M."/>
            <person name="Mascher T."/>
            <person name="Medema M.H."/>
            <person name="Devos D.P."/>
            <person name="Kaster A.-K."/>
            <person name="Ovreas L."/>
            <person name="Rohde M."/>
            <person name="Galperin M.Y."/>
            <person name="Jogler C."/>
        </authorList>
    </citation>
    <scope>NUCLEOTIDE SEQUENCE [LARGE SCALE GENOMIC DNA]</scope>
    <source>
        <strain evidence="1 2">ElP</strain>
    </source>
</reference>
<sequence length="291" mass="32558">MYWHRLGRTLGRSGLVGATVKGPERLPGHLVADEKHTTLAGEEVYLAATAGGECCLGLALAEKADQDELTRAYGVSRDGVRDLDPEYRPRTVNTDGWAATQAAWRALFQGATIILCFLHASLEIRERAKHLKETFDALRGRVWGAYHAPDARTFSQRLRRLREGAPKHIDKPIVREKVLSLCEEREAFALAYAHPGCPRTSNPVDRLLRRLDCHLSCTQQLHGKSAAAEQGLRGWALIHNFAPMCPWTVRETPELRSPAERLNGKRYHPDWLQNLLISASLGGDRRAPRNP</sequence>
<accession>A0A518GXZ7</accession>
<gene>
    <name evidence="1" type="ORF">ElP_13270</name>
</gene>
<proteinExistence type="predicted"/>
<protein>
    <recommendedName>
        <fullName evidence="3">MULE transposase domain protein</fullName>
    </recommendedName>
</protein>
<name>A0A518GXZ7_9BACT</name>
<dbReference type="AlphaFoldDB" id="A0A518GXZ7"/>
<organism evidence="1 2">
    <name type="scientific">Tautonia plasticadhaerens</name>
    <dbReference type="NCBI Taxonomy" id="2527974"/>
    <lineage>
        <taxon>Bacteria</taxon>
        <taxon>Pseudomonadati</taxon>
        <taxon>Planctomycetota</taxon>
        <taxon>Planctomycetia</taxon>
        <taxon>Isosphaerales</taxon>
        <taxon>Isosphaeraceae</taxon>
        <taxon>Tautonia</taxon>
    </lineage>
</organism>
<evidence type="ECO:0000313" key="1">
    <source>
        <dbReference type="EMBL" id="QDV33455.1"/>
    </source>
</evidence>